<gene>
    <name evidence="2" type="ORF">GYMLUDRAFT_41043</name>
</gene>
<dbReference type="HOGENOM" id="CLU_1450933_0_0_1"/>
<feature type="region of interest" description="Disordered" evidence="1">
    <location>
        <begin position="158"/>
        <end position="187"/>
    </location>
</feature>
<accession>A0A0D0BH62</accession>
<dbReference type="OrthoDB" id="10508950at2759"/>
<protein>
    <submittedName>
        <fullName evidence="2">Uncharacterized protein</fullName>
    </submittedName>
</protein>
<sequence length="187" mass="20758">MIESKGYDNSLKQDCGQCKAHGSVSKTESLTRKNIFSLTKSLKSYWKCEECGWTSEPEYVSTSTKSSRSRPPSPKQQSNKSRSSTPTPTLLSLQTSMSPSLLRKSKSKSWGKSRGKQALSNPSSASASPSSSNTSEMNYMYRTAERWHRPPSFVENLSLKMPVLKGDGDEEQEQEREGGETRKGSKS</sequence>
<dbReference type="EMBL" id="KN834764">
    <property type="protein sequence ID" value="KIK63330.1"/>
    <property type="molecule type" value="Genomic_DNA"/>
</dbReference>
<feature type="region of interest" description="Disordered" evidence="1">
    <location>
        <begin position="55"/>
        <end position="137"/>
    </location>
</feature>
<evidence type="ECO:0000313" key="3">
    <source>
        <dbReference type="Proteomes" id="UP000053593"/>
    </source>
</evidence>
<feature type="compositionally biased region" description="Basic and acidic residues" evidence="1">
    <location>
        <begin position="175"/>
        <end position="187"/>
    </location>
</feature>
<feature type="compositionally biased region" description="Basic residues" evidence="1">
    <location>
        <begin position="103"/>
        <end position="115"/>
    </location>
</feature>
<dbReference type="Proteomes" id="UP000053593">
    <property type="component" value="Unassembled WGS sequence"/>
</dbReference>
<feature type="compositionally biased region" description="Low complexity" evidence="1">
    <location>
        <begin position="61"/>
        <end position="102"/>
    </location>
</feature>
<organism evidence="2 3">
    <name type="scientific">Collybiopsis luxurians FD-317 M1</name>
    <dbReference type="NCBI Taxonomy" id="944289"/>
    <lineage>
        <taxon>Eukaryota</taxon>
        <taxon>Fungi</taxon>
        <taxon>Dikarya</taxon>
        <taxon>Basidiomycota</taxon>
        <taxon>Agaricomycotina</taxon>
        <taxon>Agaricomycetes</taxon>
        <taxon>Agaricomycetidae</taxon>
        <taxon>Agaricales</taxon>
        <taxon>Marasmiineae</taxon>
        <taxon>Omphalotaceae</taxon>
        <taxon>Collybiopsis</taxon>
        <taxon>Collybiopsis luxurians</taxon>
    </lineage>
</organism>
<evidence type="ECO:0000256" key="1">
    <source>
        <dbReference type="SAM" id="MobiDB-lite"/>
    </source>
</evidence>
<evidence type="ECO:0000313" key="2">
    <source>
        <dbReference type="EMBL" id="KIK63330.1"/>
    </source>
</evidence>
<name>A0A0D0BH62_9AGAR</name>
<feature type="region of interest" description="Disordered" evidence="1">
    <location>
        <begin position="1"/>
        <end position="26"/>
    </location>
</feature>
<dbReference type="AlphaFoldDB" id="A0A0D0BH62"/>
<reference evidence="2 3" key="1">
    <citation type="submission" date="2014-04" db="EMBL/GenBank/DDBJ databases">
        <title>Evolutionary Origins and Diversification of the Mycorrhizal Mutualists.</title>
        <authorList>
            <consortium name="DOE Joint Genome Institute"/>
            <consortium name="Mycorrhizal Genomics Consortium"/>
            <person name="Kohler A."/>
            <person name="Kuo A."/>
            <person name="Nagy L.G."/>
            <person name="Floudas D."/>
            <person name="Copeland A."/>
            <person name="Barry K.W."/>
            <person name="Cichocki N."/>
            <person name="Veneault-Fourrey C."/>
            <person name="LaButti K."/>
            <person name="Lindquist E.A."/>
            <person name="Lipzen A."/>
            <person name="Lundell T."/>
            <person name="Morin E."/>
            <person name="Murat C."/>
            <person name="Riley R."/>
            <person name="Ohm R."/>
            <person name="Sun H."/>
            <person name="Tunlid A."/>
            <person name="Henrissat B."/>
            <person name="Grigoriev I.V."/>
            <person name="Hibbett D.S."/>
            <person name="Martin F."/>
        </authorList>
    </citation>
    <scope>NUCLEOTIDE SEQUENCE [LARGE SCALE GENOMIC DNA]</scope>
    <source>
        <strain evidence="2 3">FD-317 M1</strain>
    </source>
</reference>
<proteinExistence type="predicted"/>
<feature type="non-terminal residue" evidence="2">
    <location>
        <position position="1"/>
    </location>
</feature>
<feature type="compositionally biased region" description="Low complexity" evidence="1">
    <location>
        <begin position="120"/>
        <end position="133"/>
    </location>
</feature>
<keyword evidence="3" id="KW-1185">Reference proteome</keyword>